<dbReference type="KEGG" id="agf:ET445_16225"/>
<dbReference type="EMBL" id="CP035491">
    <property type="protein sequence ID" value="QAY74646.1"/>
    <property type="molecule type" value="Genomic_DNA"/>
</dbReference>
<evidence type="ECO:0000259" key="2">
    <source>
        <dbReference type="Pfam" id="PF03551"/>
    </source>
</evidence>
<feature type="domain" description="Transcription regulator PadR N-terminal" evidence="2">
    <location>
        <begin position="28"/>
        <end position="89"/>
    </location>
</feature>
<dbReference type="PANTHER" id="PTHR33169">
    <property type="entry name" value="PADR-FAMILY TRANSCRIPTIONAL REGULATOR"/>
    <property type="match status" value="1"/>
</dbReference>
<evidence type="ECO:0000313" key="3">
    <source>
        <dbReference type="EMBL" id="QAY74646.1"/>
    </source>
</evidence>
<dbReference type="InterPro" id="IPR036390">
    <property type="entry name" value="WH_DNA-bd_sf"/>
</dbReference>
<evidence type="ECO:0000256" key="1">
    <source>
        <dbReference type="SAM" id="MobiDB-lite"/>
    </source>
</evidence>
<dbReference type="Gene3D" id="1.10.10.10">
    <property type="entry name" value="Winged helix-like DNA-binding domain superfamily/Winged helix DNA-binding domain"/>
    <property type="match status" value="1"/>
</dbReference>
<reference evidence="3 4" key="1">
    <citation type="submission" date="2019-01" db="EMBL/GenBank/DDBJ databases">
        <title>Genome sequencing of strain FW100M-8.</title>
        <authorList>
            <person name="Heo J."/>
            <person name="Kim S.-J."/>
            <person name="Kim J.-S."/>
            <person name="Hong S.-B."/>
            <person name="Kwon S.-W."/>
        </authorList>
    </citation>
    <scope>NUCLEOTIDE SEQUENCE [LARGE SCALE GENOMIC DNA]</scope>
    <source>
        <strain evidence="3 4">FW100M-8</strain>
    </source>
</reference>
<dbReference type="Proteomes" id="UP000291259">
    <property type="component" value="Chromosome"/>
</dbReference>
<dbReference type="InterPro" id="IPR036388">
    <property type="entry name" value="WH-like_DNA-bd_sf"/>
</dbReference>
<dbReference type="AlphaFoldDB" id="A0A4P6FFI6"/>
<accession>A0A4P6FFI6</accession>
<sequence>MNETDDLTAGHLQELRRGTVVLACLLRLREPDYGYALLESLGANGIAVDANTLYPLLRRLEKQGLLTSEWNTDEARPRKFYRTSTAGDALARILTADWQSLDRALARFAETSGDATSGATTPGATTPVAQTAAPETSDTEDPTTEGDPR</sequence>
<name>A0A4P6FFI6_9MICO</name>
<dbReference type="Pfam" id="PF03551">
    <property type="entry name" value="PadR"/>
    <property type="match status" value="1"/>
</dbReference>
<dbReference type="InterPro" id="IPR052509">
    <property type="entry name" value="Metal_resp_DNA-bind_regulator"/>
</dbReference>
<proteinExistence type="predicted"/>
<dbReference type="InterPro" id="IPR005149">
    <property type="entry name" value="Tscrpt_reg_PadR_N"/>
</dbReference>
<feature type="region of interest" description="Disordered" evidence="1">
    <location>
        <begin position="112"/>
        <end position="149"/>
    </location>
</feature>
<dbReference type="OrthoDB" id="122286at2"/>
<feature type="compositionally biased region" description="Low complexity" evidence="1">
    <location>
        <begin position="112"/>
        <end position="136"/>
    </location>
</feature>
<dbReference type="SUPFAM" id="SSF46785">
    <property type="entry name" value="Winged helix' DNA-binding domain"/>
    <property type="match status" value="1"/>
</dbReference>
<protein>
    <submittedName>
        <fullName evidence="3">PadR family transcriptional regulator</fullName>
    </submittedName>
</protein>
<gene>
    <name evidence="3" type="ORF">ET445_16225</name>
</gene>
<evidence type="ECO:0000313" key="4">
    <source>
        <dbReference type="Proteomes" id="UP000291259"/>
    </source>
</evidence>
<organism evidence="3 4">
    <name type="scientific">Agromyces protaetiae</name>
    <dbReference type="NCBI Taxonomy" id="2509455"/>
    <lineage>
        <taxon>Bacteria</taxon>
        <taxon>Bacillati</taxon>
        <taxon>Actinomycetota</taxon>
        <taxon>Actinomycetes</taxon>
        <taxon>Micrococcales</taxon>
        <taxon>Microbacteriaceae</taxon>
        <taxon>Agromyces</taxon>
    </lineage>
</organism>
<dbReference type="RefSeq" id="WP_129192190.1">
    <property type="nucleotide sequence ID" value="NZ_CP035491.1"/>
</dbReference>
<keyword evidence="4" id="KW-1185">Reference proteome</keyword>
<feature type="compositionally biased region" description="Acidic residues" evidence="1">
    <location>
        <begin position="137"/>
        <end position="149"/>
    </location>
</feature>
<dbReference type="PANTHER" id="PTHR33169:SF14">
    <property type="entry name" value="TRANSCRIPTIONAL REGULATOR RV3488"/>
    <property type="match status" value="1"/>
</dbReference>